<dbReference type="Gene3D" id="1.50.10.140">
    <property type="match status" value="1"/>
</dbReference>
<dbReference type="RefSeq" id="WP_282536972.1">
    <property type="nucleotide sequence ID" value="NZ_JASCIS010000021.1"/>
</dbReference>
<name>A0ABT6SZS4_9ACTN</name>
<keyword evidence="4" id="KW-1185">Reference proteome</keyword>
<protein>
    <submittedName>
        <fullName evidence="3">Glucoamylase family protein</fullName>
    </submittedName>
</protein>
<comment type="caution">
    <text evidence="3">The sequence shown here is derived from an EMBL/GenBank/DDBJ whole genome shotgun (WGS) entry which is preliminary data.</text>
</comment>
<feature type="domain" description="Glycoamylase-like" evidence="2">
    <location>
        <begin position="283"/>
        <end position="474"/>
    </location>
</feature>
<dbReference type="Proteomes" id="UP001237105">
    <property type="component" value="Unassembled WGS sequence"/>
</dbReference>
<proteinExistence type="predicted"/>
<evidence type="ECO:0000259" key="2">
    <source>
        <dbReference type="Pfam" id="PF10091"/>
    </source>
</evidence>
<accession>A0ABT6SZS4</accession>
<gene>
    <name evidence="3" type="ORF">QIT00_21550</name>
</gene>
<organism evidence="3 4">
    <name type="scientific">Streptomyces luteolus</name>
    <dbReference type="NCBI Taxonomy" id="3043615"/>
    <lineage>
        <taxon>Bacteria</taxon>
        <taxon>Bacillati</taxon>
        <taxon>Actinomycetota</taxon>
        <taxon>Actinomycetes</taxon>
        <taxon>Kitasatosporales</taxon>
        <taxon>Streptomycetaceae</taxon>
        <taxon>Streptomyces</taxon>
    </lineage>
</organism>
<dbReference type="InterPro" id="IPR019282">
    <property type="entry name" value="Glycoamylase-like_cons_dom"/>
</dbReference>
<evidence type="ECO:0000256" key="1">
    <source>
        <dbReference type="SAM" id="SignalP"/>
    </source>
</evidence>
<dbReference type="EMBL" id="JASCIS010000021">
    <property type="protein sequence ID" value="MDI3421108.1"/>
    <property type="molecule type" value="Genomic_DNA"/>
</dbReference>
<feature type="signal peptide" evidence="1">
    <location>
        <begin position="1"/>
        <end position="25"/>
    </location>
</feature>
<dbReference type="Pfam" id="PF10091">
    <property type="entry name" value="Glycoamylase"/>
    <property type="match status" value="1"/>
</dbReference>
<evidence type="ECO:0000313" key="4">
    <source>
        <dbReference type="Proteomes" id="UP001237105"/>
    </source>
</evidence>
<sequence>MQRRTFLAAAAAAAAAAAGATGALALGTAPAHAAARRSTADAEALLKGWFTDTYRSLEAMVAESGLPADNIRLSGAKPVLTQNTSTTNIGCWLWSTVAAAGLGVISEREMHRRLARTLATVETMERLHGFWFNWYDTFTGEVLDTWPGSGDPVSHLLSSVDNAWLDVGLRIAEDADPLLAPRIRKLRKDIDWSFFYEPYDAADPAAHPGHMHTGFRVADDALTPYFYGTLVSETRMAGYLGLADGTVTPDHYWRMYRTFEPGEKQEMPPAGMWVTRDGVRYFNGHYTYRGRNTVPGWGGDMFGQLMPELFVPSARWNASWRTTLTHHALGQRDHGLIDTEYGYWGFSPCNVPEGGYQEYGVQYLGINPAGYCSNTDRTYVPYGQPAPDPSAYTNGVVTPHAGALALLVTPREAVTNLRRIRRDFDAYEDGMGFYDSVNVSTGKVSDRMLSLDQGMAAAAFAQALKPGLLQRPFRGGGFRANLKPLIAKEDFGL</sequence>
<keyword evidence="1" id="KW-0732">Signal</keyword>
<dbReference type="PROSITE" id="PS51318">
    <property type="entry name" value="TAT"/>
    <property type="match status" value="1"/>
</dbReference>
<dbReference type="InterPro" id="IPR006311">
    <property type="entry name" value="TAT_signal"/>
</dbReference>
<feature type="chain" id="PRO_5046823052" evidence="1">
    <location>
        <begin position="26"/>
        <end position="493"/>
    </location>
</feature>
<reference evidence="3 4" key="1">
    <citation type="submission" date="2023-05" db="EMBL/GenBank/DDBJ databases">
        <title>Draft genome sequence of Streptomyces sp. B-S-A12 isolated from a cave soil in Thailand.</title>
        <authorList>
            <person name="Chamroensaksri N."/>
            <person name="Muangham S."/>
        </authorList>
    </citation>
    <scope>NUCLEOTIDE SEQUENCE [LARGE SCALE GENOMIC DNA]</scope>
    <source>
        <strain evidence="3 4">B-S-A12</strain>
    </source>
</reference>
<evidence type="ECO:0000313" key="3">
    <source>
        <dbReference type="EMBL" id="MDI3421108.1"/>
    </source>
</evidence>